<evidence type="ECO:0000313" key="2">
    <source>
        <dbReference type="Proteomes" id="UP000799438"/>
    </source>
</evidence>
<sequence length="58" mass="6069">MVRWRGSHGALHACMHDDTVIGAGAEGGELQYSAAVKGVRCTRHTRAVEPAAPVVSPT</sequence>
<evidence type="ECO:0000313" key="1">
    <source>
        <dbReference type="EMBL" id="KAF2135426.1"/>
    </source>
</evidence>
<dbReference type="GeneID" id="54294441"/>
<protein>
    <submittedName>
        <fullName evidence="1">Uncharacterized protein</fullName>
    </submittedName>
</protein>
<dbReference type="AlphaFoldDB" id="A0A6A6AV02"/>
<keyword evidence="2" id="KW-1185">Reference proteome</keyword>
<accession>A0A6A6AV02</accession>
<dbReference type="RefSeq" id="XP_033391144.1">
    <property type="nucleotide sequence ID" value="XM_033536945.1"/>
</dbReference>
<dbReference type="Proteomes" id="UP000799438">
    <property type="component" value="Unassembled WGS sequence"/>
</dbReference>
<name>A0A6A6AV02_9PEZI</name>
<reference evidence="1" key="1">
    <citation type="journal article" date="2020" name="Stud. Mycol.">
        <title>101 Dothideomycetes genomes: a test case for predicting lifestyles and emergence of pathogens.</title>
        <authorList>
            <person name="Haridas S."/>
            <person name="Albert R."/>
            <person name="Binder M."/>
            <person name="Bloem J."/>
            <person name="Labutti K."/>
            <person name="Salamov A."/>
            <person name="Andreopoulos B."/>
            <person name="Baker S."/>
            <person name="Barry K."/>
            <person name="Bills G."/>
            <person name="Bluhm B."/>
            <person name="Cannon C."/>
            <person name="Castanera R."/>
            <person name="Culley D."/>
            <person name="Daum C."/>
            <person name="Ezra D."/>
            <person name="Gonzalez J."/>
            <person name="Henrissat B."/>
            <person name="Kuo A."/>
            <person name="Liang C."/>
            <person name="Lipzen A."/>
            <person name="Lutzoni F."/>
            <person name="Magnuson J."/>
            <person name="Mondo S."/>
            <person name="Nolan M."/>
            <person name="Ohm R."/>
            <person name="Pangilinan J."/>
            <person name="Park H.-J."/>
            <person name="Ramirez L."/>
            <person name="Alfaro M."/>
            <person name="Sun H."/>
            <person name="Tritt A."/>
            <person name="Yoshinaga Y."/>
            <person name="Zwiers L.-H."/>
            <person name="Turgeon B."/>
            <person name="Goodwin S."/>
            <person name="Spatafora J."/>
            <person name="Crous P."/>
            <person name="Grigoriev I."/>
        </authorList>
    </citation>
    <scope>NUCLEOTIDE SEQUENCE</scope>
    <source>
        <strain evidence="1">CBS 121167</strain>
    </source>
</reference>
<organism evidence="1 2">
    <name type="scientific">Aplosporella prunicola CBS 121167</name>
    <dbReference type="NCBI Taxonomy" id="1176127"/>
    <lineage>
        <taxon>Eukaryota</taxon>
        <taxon>Fungi</taxon>
        <taxon>Dikarya</taxon>
        <taxon>Ascomycota</taxon>
        <taxon>Pezizomycotina</taxon>
        <taxon>Dothideomycetes</taxon>
        <taxon>Dothideomycetes incertae sedis</taxon>
        <taxon>Botryosphaeriales</taxon>
        <taxon>Aplosporellaceae</taxon>
        <taxon>Aplosporella</taxon>
    </lineage>
</organism>
<proteinExistence type="predicted"/>
<dbReference type="EMBL" id="ML995586">
    <property type="protein sequence ID" value="KAF2135426.1"/>
    <property type="molecule type" value="Genomic_DNA"/>
</dbReference>
<gene>
    <name evidence="1" type="ORF">K452DRAFT_22819</name>
</gene>